<dbReference type="SUPFAM" id="SSF82784">
    <property type="entry name" value="OsmC-like"/>
    <property type="match status" value="1"/>
</dbReference>
<dbReference type="AlphaFoldDB" id="A0A088E4U0"/>
<evidence type="ECO:0000313" key="4">
    <source>
        <dbReference type="EMBL" id="AKV78817.1"/>
    </source>
</evidence>
<dbReference type="PANTHER" id="PTHR35368">
    <property type="entry name" value="HYDROPEROXIDE REDUCTASE"/>
    <property type="match status" value="1"/>
</dbReference>
<protein>
    <submittedName>
        <fullName evidence="1">OsmC family protein</fullName>
    </submittedName>
    <submittedName>
        <fullName evidence="2">Osmotically inducible protein OsmC</fullName>
    </submittedName>
</protein>
<dbReference type="Proteomes" id="UP000062398">
    <property type="component" value="Chromosome"/>
</dbReference>
<evidence type="ECO:0000313" key="1">
    <source>
        <dbReference type="EMBL" id="AIM27454.1"/>
    </source>
</evidence>
<evidence type="ECO:0000313" key="2">
    <source>
        <dbReference type="EMBL" id="AKV74326.1"/>
    </source>
</evidence>
<gene>
    <name evidence="1" type="ORF">HA72_1311</name>
    <name evidence="2" type="ORF">MsedA_1329</name>
    <name evidence="3" type="ORF">MsedB_1331</name>
    <name evidence="4" type="ORF">MsedC_1329</name>
    <name evidence="5" type="ORF">MsedD_1330</name>
    <name evidence="6" type="ORF">MsedE_1335</name>
</gene>
<evidence type="ECO:0000313" key="11">
    <source>
        <dbReference type="Proteomes" id="UP000062475"/>
    </source>
</evidence>
<dbReference type="EMBL" id="CP012175">
    <property type="protein sequence ID" value="AKV81062.1"/>
    <property type="molecule type" value="Genomic_DNA"/>
</dbReference>
<evidence type="ECO:0000313" key="10">
    <source>
        <dbReference type="Proteomes" id="UP000062398"/>
    </source>
</evidence>
<dbReference type="EMBL" id="CP012176">
    <property type="protein sequence ID" value="AKV83300.1"/>
    <property type="molecule type" value="Genomic_DNA"/>
</dbReference>
<reference evidence="9 10" key="2">
    <citation type="journal article" date="2015" name="Genome Announc.">
        <title>Complete Genome Sequences of Evolved Arsenate-Resistant Metallosphaera sedula Strains.</title>
        <authorList>
            <person name="Ai C."/>
            <person name="McCarthy S."/>
            <person name="Schackwitz W."/>
            <person name="Martin J."/>
            <person name="Lipzen A."/>
            <person name="Blum P."/>
        </authorList>
    </citation>
    <scope>NUCLEOTIDE SEQUENCE [LARGE SCALE GENOMIC DNA]</scope>
    <source>
        <strain evidence="4 10">ARS120-1</strain>
        <strain evidence="5 9">ARS120-2</strain>
        <strain evidence="2 12">ARS50-1</strain>
        <strain evidence="3 11">ARS50-2</strain>
    </source>
</reference>
<dbReference type="RefSeq" id="WP_012021256.1">
    <property type="nucleotide sequence ID" value="NZ_AP019770.1"/>
</dbReference>
<dbReference type="EMBL" id="CP012172">
    <property type="protein sequence ID" value="AKV74326.1"/>
    <property type="molecule type" value="Genomic_DNA"/>
</dbReference>
<dbReference type="InterPro" id="IPR052924">
    <property type="entry name" value="OsmC/Ohr_hydroprdx_reductase"/>
</dbReference>
<dbReference type="GeneID" id="91755810"/>
<sequence>MRINNIDQDALQTLRERGSREGSIPMERHIEGEFRLEGSPMFVAEMKTETTKVIVTADEPKILGGQGVHGTPLSYVLFGVMACFASTLALEASQAGIVMERLNVRGHIYYDLAPVVTDKEGPIIKKLVLEVISDKDLSKVLERAERKCPALFLVKNPIPVEVRQTGGTR</sequence>
<dbReference type="Proteomes" id="UP000068832">
    <property type="component" value="Chromosome"/>
</dbReference>
<dbReference type="PANTHER" id="PTHR35368:SF1">
    <property type="entry name" value="HYDROPEROXIDE REDUCTASE"/>
    <property type="match status" value="1"/>
</dbReference>
<evidence type="ECO:0000313" key="7">
    <source>
        <dbReference type="Proteomes" id="UP000029084"/>
    </source>
</evidence>
<evidence type="ECO:0000313" key="12">
    <source>
        <dbReference type="Proteomes" id="UP000068832"/>
    </source>
</evidence>
<dbReference type="PATRIC" id="fig|43687.5.peg.1432"/>
<evidence type="ECO:0000313" key="5">
    <source>
        <dbReference type="EMBL" id="AKV81062.1"/>
    </source>
</evidence>
<dbReference type="InterPro" id="IPR015946">
    <property type="entry name" value="KH_dom-like_a/b"/>
</dbReference>
<reference evidence="1 7" key="1">
    <citation type="journal article" date="2014" name="J. Bacteriol.">
        <title>Role of an Archaeal PitA Transporter in the Copper and Arsenic Resistance of Metallosphaera sedula, an Extreme Thermoacidophile.</title>
        <authorList>
            <person name="McCarthy S."/>
            <person name="Ai C."/>
            <person name="Wheaton G."/>
            <person name="Tevatia R."/>
            <person name="Eckrich V."/>
            <person name="Kelly R."/>
            <person name="Blum P."/>
        </authorList>
    </citation>
    <scope>NUCLEOTIDE SEQUENCE [LARGE SCALE GENOMIC DNA]</scope>
    <source>
        <strain evidence="1 7">CuR1</strain>
    </source>
</reference>
<dbReference type="Proteomes" id="UP000062475">
    <property type="component" value="Chromosome"/>
</dbReference>
<dbReference type="EMBL" id="CP012174">
    <property type="protein sequence ID" value="AKV78817.1"/>
    <property type="molecule type" value="Genomic_DNA"/>
</dbReference>
<name>A0A088E4U0_9CREN</name>
<dbReference type="Gene3D" id="3.30.300.20">
    <property type="match status" value="1"/>
</dbReference>
<dbReference type="InterPro" id="IPR003718">
    <property type="entry name" value="OsmC/Ohr_fam"/>
</dbReference>
<dbReference type="Proteomes" id="UP000029084">
    <property type="component" value="Chromosome"/>
</dbReference>
<proteinExistence type="predicted"/>
<evidence type="ECO:0000313" key="8">
    <source>
        <dbReference type="Proteomes" id="UP000056255"/>
    </source>
</evidence>
<dbReference type="EMBL" id="CP008822">
    <property type="protein sequence ID" value="AIM27454.1"/>
    <property type="molecule type" value="Genomic_DNA"/>
</dbReference>
<dbReference type="Proteomes" id="UP000061362">
    <property type="component" value="Chromosome"/>
</dbReference>
<evidence type="ECO:0000313" key="3">
    <source>
        <dbReference type="EMBL" id="AKV76565.1"/>
    </source>
</evidence>
<dbReference type="EMBL" id="CP012173">
    <property type="protein sequence ID" value="AKV76565.1"/>
    <property type="molecule type" value="Genomic_DNA"/>
</dbReference>
<organism evidence="1 7">
    <name type="scientific">Metallosphaera sedula</name>
    <dbReference type="NCBI Taxonomy" id="43687"/>
    <lineage>
        <taxon>Archaea</taxon>
        <taxon>Thermoproteota</taxon>
        <taxon>Thermoprotei</taxon>
        <taxon>Sulfolobales</taxon>
        <taxon>Sulfolobaceae</taxon>
        <taxon>Metallosphaera</taxon>
    </lineage>
</organism>
<dbReference type="InterPro" id="IPR036102">
    <property type="entry name" value="OsmC/Ohrsf"/>
</dbReference>
<evidence type="ECO:0000313" key="6">
    <source>
        <dbReference type="EMBL" id="AKV83300.1"/>
    </source>
</evidence>
<dbReference type="OrthoDB" id="33846at2157"/>
<accession>A0A088E4U0</accession>
<reference evidence="6 8" key="3">
    <citation type="submission" date="2015-07" db="EMBL/GenBank/DDBJ databases">
        <title>Physiological, transcriptional responses and genome re-sequencing of acid resistant extremely thermoacidophilic Metallosphaera sedula SARC-M1.</title>
        <authorList>
            <person name="Ai C."/>
            <person name="McCarthy S."/>
            <person name="Eckrich V."/>
            <person name="Rudrappa D."/>
            <person name="Qiu G."/>
            <person name="Blum P."/>
        </authorList>
    </citation>
    <scope>NUCLEOTIDE SEQUENCE [LARGE SCALE GENOMIC DNA]</scope>
    <source>
        <strain evidence="6 8">SARC-M1</strain>
    </source>
</reference>
<dbReference type="Pfam" id="PF02566">
    <property type="entry name" value="OsmC"/>
    <property type="match status" value="1"/>
</dbReference>
<dbReference type="Proteomes" id="UP000056255">
    <property type="component" value="Chromosome"/>
</dbReference>
<evidence type="ECO:0000313" key="9">
    <source>
        <dbReference type="Proteomes" id="UP000061362"/>
    </source>
</evidence>